<accession>A0A0V1M540</accession>
<evidence type="ECO:0000313" key="5">
    <source>
        <dbReference type="Proteomes" id="UP000054843"/>
    </source>
</evidence>
<comment type="subcellular location">
    <subcellularLocation>
        <location evidence="1">Nucleus</location>
    </subcellularLocation>
</comment>
<gene>
    <name evidence="4" type="primary">TIGD6</name>
    <name evidence="4" type="ORF">T10_9905</name>
</gene>
<evidence type="ECO:0000256" key="1">
    <source>
        <dbReference type="ARBA" id="ARBA00004123"/>
    </source>
</evidence>
<proteinExistence type="predicted"/>
<feature type="domain" description="HTH CENPB-type" evidence="3">
    <location>
        <begin position="18"/>
        <end position="77"/>
    </location>
</feature>
<dbReference type="InterPro" id="IPR006600">
    <property type="entry name" value="HTH_CenpB_DNA-bd_dom"/>
</dbReference>
<dbReference type="AlphaFoldDB" id="A0A0V1M540"/>
<dbReference type="OrthoDB" id="9909311at2759"/>
<name>A0A0V1M540_9BILA</name>
<dbReference type="GO" id="GO:0005634">
    <property type="term" value="C:nucleus"/>
    <property type="evidence" value="ECO:0007669"/>
    <property type="project" value="UniProtKB-SubCell"/>
</dbReference>
<comment type="caution">
    <text evidence="4">The sequence shown here is derived from an EMBL/GenBank/DDBJ whole genome shotgun (WGS) entry which is preliminary data.</text>
</comment>
<evidence type="ECO:0000313" key="4">
    <source>
        <dbReference type="EMBL" id="KRZ66987.1"/>
    </source>
</evidence>
<dbReference type="Proteomes" id="UP000054843">
    <property type="component" value="Unassembled WGS sequence"/>
</dbReference>
<protein>
    <submittedName>
        <fullName evidence="4">Tigger transposable element-derived protein 6</fullName>
    </submittedName>
</protein>
<reference evidence="4 5" key="1">
    <citation type="submission" date="2015-01" db="EMBL/GenBank/DDBJ databases">
        <title>Evolution of Trichinella species and genotypes.</title>
        <authorList>
            <person name="Korhonen P.K."/>
            <person name="Edoardo P."/>
            <person name="Giuseppe L.R."/>
            <person name="Gasser R.B."/>
        </authorList>
    </citation>
    <scope>NUCLEOTIDE SEQUENCE [LARGE SCALE GENOMIC DNA]</scope>
    <source>
        <strain evidence="4">ISS1980</strain>
    </source>
</reference>
<dbReference type="Pfam" id="PF03221">
    <property type="entry name" value="HTH_Tnp_Tc5"/>
    <property type="match status" value="1"/>
</dbReference>
<dbReference type="SUPFAM" id="SSF46689">
    <property type="entry name" value="Homeodomain-like"/>
    <property type="match status" value="1"/>
</dbReference>
<sequence length="77" mass="8629">MFYATHSKSAHDPPYSSRKKLVRFARADDVDKVIFEWFQAARSNSIPINGPLTEEKALAMAKLLGPTELHASVGWLN</sequence>
<dbReference type="GO" id="GO:0003677">
    <property type="term" value="F:DNA binding"/>
    <property type="evidence" value="ECO:0007669"/>
    <property type="project" value="UniProtKB-KW"/>
</dbReference>
<dbReference type="Gene3D" id="1.10.10.60">
    <property type="entry name" value="Homeodomain-like"/>
    <property type="match status" value="1"/>
</dbReference>
<keyword evidence="2" id="KW-0238">DNA-binding</keyword>
<evidence type="ECO:0000259" key="3">
    <source>
        <dbReference type="PROSITE" id="PS51253"/>
    </source>
</evidence>
<dbReference type="EMBL" id="JYDO01000215">
    <property type="protein sequence ID" value="KRZ66987.1"/>
    <property type="molecule type" value="Genomic_DNA"/>
</dbReference>
<evidence type="ECO:0000256" key="2">
    <source>
        <dbReference type="ARBA" id="ARBA00023125"/>
    </source>
</evidence>
<organism evidence="4 5">
    <name type="scientific">Trichinella papuae</name>
    <dbReference type="NCBI Taxonomy" id="268474"/>
    <lineage>
        <taxon>Eukaryota</taxon>
        <taxon>Metazoa</taxon>
        <taxon>Ecdysozoa</taxon>
        <taxon>Nematoda</taxon>
        <taxon>Enoplea</taxon>
        <taxon>Dorylaimia</taxon>
        <taxon>Trichinellida</taxon>
        <taxon>Trichinellidae</taxon>
        <taxon>Trichinella</taxon>
    </lineage>
</organism>
<dbReference type="InterPro" id="IPR009057">
    <property type="entry name" value="Homeodomain-like_sf"/>
</dbReference>
<dbReference type="PROSITE" id="PS51253">
    <property type="entry name" value="HTH_CENPB"/>
    <property type="match status" value="1"/>
</dbReference>
<keyword evidence="5" id="KW-1185">Reference proteome</keyword>